<evidence type="ECO:0000313" key="2">
    <source>
        <dbReference type="EMBL" id="OIT22967.1"/>
    </source>
</evidence>
<dbReference type="AlphaFoldDB" id="A0A1J6KMN7"/>
<dbReference type="Pfam" id="PF14111">
    <property type="entry name" value="DUF4283"/>
    <property type="match status" value="1"/>
</dbReference>
<name>A0A1J6KMN7_NICAT</name>
<protein>
    <recommendedName>
        <fullName evidence="1">DUF4283 domain-containing protein</fullName>
    </recommendedName>
</protein>
<evidence type="ECO:0000313" key="3">
    <source>
        <dbReference type="Proteomes" id="UP000187609"/>
    </source>
</evidence>
<proteinExistence type="predicted"/>
<comment type="caution">
    <text evidence="2">The sequence shown here is derived from an EMBL/GenBank/DDBJ whole genome shotgun (WGS) entry which is preliminary data.</text>
</comment>
<keyword evidence="3" id="KW-1185">Reference proteome</keyword>
<gene>
    <name evidence="2" type="ORF">A4A49_55256</name>
</gene>
<sequence>MPRGRPAKVNKIAAKNAAELLKEAIGVGPSIQLKRSPTPPLNVGQRQIGQTPMTTPIPKHNQQTPTGVTTAVSSNRKVIMEVTPTNQTIMKVGSKEANLGELHRSESKVEVAGDMQKQREMDASQAEEKPKTWATLFNGNKFAARGMELKYITPIIVEGELVAQSQQEELDREIGKWKHALIMYVVRNSPTIAAMERFIASNWNYIAKPKVYYHNEGFFLVKFGSIDDKDEVNRIILGV</sequence>
<dbReference type="Gramene" id="OIT22967">
    <property type="protein sequence ID" value="OIT22967"/>
    <property type="gene ID" value="A4A49_55256"/>
</dbReference>
<dbReference type="PANTHER" id="PTHR33233:SF17">
    <property type="entry name" value="DUF4283 DOMAIN-CONTAINING PROTEIN"/>
    <property type="match status" value="1"/>
</dbReference>
<feature type="domain" description="DUF4283" evidence="1">
    <location>
        <begin position="175"/>
        <end position="232"/>
    </location>
</feature>
<dbReference type="Proteomes" id="UP000187609">
    <property type="component" value="Unassembled WGS sequence"/>
</dbReference>
<evidence type="ECO:0000259" key="1">
    <source>
        <dbReference type="Pfam" id="PF14111"/>
    </source>
</evidence>
<dbReference type="InterPro" id="IPR025558">
    <property type="entry name" value="DUF4283"/>
</dbReference>
<reference evidence="2" key="1">
    <citation type="submission" date="2016-11" db="EMBL/GenBank/DDBJ databases">
        <title>The genome of Nicotiana attenuata.</title>
        <authorList>
            <person name="Xu S."/>
            <person name="Brockmoeller T."/>
            <person name="Gaquerel E."/>
            <person name="Navarro A."/>
            <person name="Kuhl H."/>
            <person name="Gase K."/>
            <person name="Ling Z."/>
            <person name="Zhou W."/>
            <person name="Kreitzer C."/>
            <person name="Stanke M."/>
            <person name="Tang H."/>
            <person name="Lyons E."/>
            <person name="Pandey P."/>
            <person name="Pandey S.P."/>
            <person name="Timmermann B."/>
            <person name="Baldwin I.T."/>
        </authorList>
    </citation>
    <scope>NUCLEOTIDE SEQUENCE [LARGE SCALE GENOMIC DNA]</scope>
    <source>
        <strain evidence="2">UT</strain>
    </source>
</reference>
<dbReference type="EMBL" id="MJEQ01003398">
    <property type="protein sequence ID" value="OIT22967.1"/>
    <property type="molecule type" value="Genomic_DNA"/>
</dbReference>
<organism evidence="2 3">
    <name type="scientific">Nicotiana attenuata</name>
    <name type="common">Coyote tobacco</name>
    <dbReference type="NCBI Taxonomy" id="49451"/>
    <lineage>
        <taxon>Eukaryota</taxon>
        <taxon>Viridiplantae</taxon>
        <taxon>Streptophyta</taxon>
        <taxon>Embryophyta</taxon>
        <taxon>Tracheophyta</taxon>
        <taxon>Spermatophyta</taxon>
        <taxon>Magnoliopsida</taxon>
        <taxon>eudicotyledons</taxon>
        <taxon>Gunneridae</taxon>
        <taxon>Pentapetalae</taxon>
        <taxon>asterids</taxon>
        <taxon>lamiids</taxon>
        <taxon>Solanales</taxon>
        <taxon>Solanaceae</taxon>
        <taxon>Nicotianoideae</taxon>
        <taxon>Nicotianeae</taxon>
        <taxon>Nicotiana</taxon>
    </lineage>
</organism>
<accession>A0A1J6KMN7</accession>
<dbReference type="PANTHER" id="PTHR33233">
    <property type="entry name" value="ENDONUCLEASE/EXONUCLEASE/PHOSPHATASE"/>
    <property type="match status" value="1"/>
</dbReference>